<dbReference type="KEGG" id="ppru:FDP22_18765"/>
<name>A0A5B8FIK9_9RHOB</name>
<dbReference type="OrthoDB" id="9790012at2"/>
<reference evidence="1 2" key="1">
    <citation type="submission" date="2019-06" db="EMBL/GenBank/DDBJ databases">
        <title>Genome sequence of Rhodobacteraceae bacterium D4M1.</title>
        <authorList>
            <person name="Cao J."/>
        </authorList>
    </citation>
    <scope>NUCLEOTIDE SEQUENCE [LARGE SCALE GENOMIC DNA]</scope>
    <source>
        <strain evidence="1 2">D4M1</strain>
        <plasmid evidence="2">pd4m1a</plasmid>
    </source>
</reference>
<geneLocation type="plasmid" evidence="2">
    <name>pd4m1a</name>
</geneLocation>
<keyword evidence="2" id="KW-1185">Reference proteome</keyword>
<dbReference type="Proteomes" id="UP000305888">
    <property type="component" value="Plasmid pD4M1A"/>
</dbReference>
<dbReference type="InterPro" id="IPR029055">
    <property type="entry name" value="Ntn_hydrolases_N"/>
</dbReference>
<dbReference type="PANTHER" id="PTHR39328:SF1">
    <property type="entry name" value="BLL2871 PROTEIN"/>
    <property type="match status" value="1"/>
</dbReference>
<protein>
    <submittedName>
        <fullName evidence="1">DUF1028 domain-containing protein</fullName>
    </submittedName>
</protein>
<accession>A0A5B8FIK9</accession>
<dbReference type="Pfam" id="PF06267">
    <property type="entry name" value="DUF1028"/>
    <property type="match status" value="1"/>
</dbReference>
<dbReference type="PANTHER" id="PTHR39328">
    <property type="entry name" value="BLL2871 PROTEIN"/>
    <property type="match status" value="1"/>
</dbReference>
<evidence type="ECO:0000313" key="2">
    <source>
        <dbReference type="Proteomes" id="UP000305888"/>
    </source>
</evidence>
<dbReference type="EMBL" id="CP040819">
    <property type="protein sequence ID" value="QDL93921.1"/>
    <property type="molecule type" value="Genomic_DNA"/>
</dbReference>
<keyword evidence="1" id="KW-0614">Plasmid</keyword>
<dbReference type="InterPro" id="IPR010430">
    <property type="entry name" value="DUF1028"/>
</dbReference>
<organism evidence="1 2">
    <name type="scientific">Paroceanicella profunda</name>
    <dbReference type="NCBI Taxonomy" id="2579971"/>
    <lineage>
        <taxon>Bacteria</taxon>
        <taxon>Pseudomonadati</taxon>
        <taxon>Pseudomonadota</taxon>
        <taxon>Alphaproteobacteria</taxon>
        <taxon>Rhodobacterales</taxon>
        <taxon>Paracoccaceae</taxon>
        <taxon>Paroceanicella</taxon>
    </lineage>
</organism>
<proteinExistence type="predicted"/>
<dbReference type="SUPFAM" id="SSF56235">
    <property type="entry name" value="N-terminal nucleophile aminohydrolases (Ntn hydrolases)"/>
    <property type="match status" value="1"/>
</dbReference>
<gene>
    <name evidence="1" type="ORF">FDP22_18765</name>
</gene>
<dbReference type="RefSeq" id="WP_138573744.1">
    <property type="nucleotide sequence ID" value="NZ_CP040819.1"/>
</dbReference>
<evidence type="ECO:0000313" key="1">
    <source>
        <dbReference type="EMBL" id="QDL93921.1"/>
    </source>
</evidence>
<dbReference type="Gene3D" id="3.60.20.10">
    <property type="entry name" value="Glutamine Phosphoribosylpyrophosphate, subunit 1, domain 1"/>
    <property type="match status" value="1"/>
</dbReference>
<sequence>MTFSLAGVCARTGQIGYAVTTSSVCVGARVGAIGPECVVFSQARTDPRLHAVGLAAHAATGSAEAAIGAMRGAAVAPHWRQFGILTRSGAALHHTGASCLPECGGLAGAMCLALGNFLGSAEVMPAMVATFEATQGPLAERLIAGLAAGVAAGAERDPLQSAALKVLGSEGIFEADLRADRSPTPVDELARLWADWAPKAAAYRLRVLDPDSAPPSREVEHGGRG</sequence>
<dbReference type="AlphaFoldDB" id="A0A5B8FIK9"/>